<evidence type="ECO:0000256" key="1">
    <source>
        <dbReference type="ARBA" id="ARBA00008857"/>
    </source>
</evidence>
<dbReference type="Gene3D" id="1.10.150.130">
    <property type="match status" value="1"/>
</dbReference>
<evidence type="ECO:0000256" key="3">
    <source>
        <dbReference type="ARBA" id="ARBA00023172"/>
    </source>
</evidence>
<dbReference type="InterPro" id="IPR013762">
    <property type="entry name" value="Integrase-like_cat_sf"/>
</dbReference>
<sequence>MSATKRESWGSLRKLPSGRWQARYPGPDGETYTARTDDDKSLTFLTKTDARRWLAAVHTKISLGQWEPPAVVAARNRADAEQEKARSMGFEEYSKRWLQMIRTEPNRSGKMRAAGTVRSYAGKVTGYLVPEFGDTPLKEIDADRIREMTDRLDQIPAPLNPKSKFNGITRPVLIVLMMILRQAARDGVIPAAPNVSIPRQESVRYDADHDESEDVITPVQVEALYEAVPNQWAIMVQLAAWCQLRRGECLGVQRRDIEWHDDGSATLHVRRQLNANTGDYTELKSEAGKRSLSVPKLMIRRLKEHFNEYVAPEAKAPVIPSSPRGSVPLSNTRWGYIWADARERVPNLPHRFRFHDLRHTGLTLFAQEGATLAELMRRGGHADIHIALRYQHATMSRDRELADRMSVRVAATIAEAPSEGETSQPDSAGHL</sequence>
<comment type="caution">
    <text evidence="6">The sequence shown here is derived from an EMBL/GenBank/DDBJ whole genome shotgun (WGS) entry which is preliminary data.</text>
</comment>
<protein>
    <submittedName>
        <fullName evidence="6">Site-specific integrase</fullName>
    </submittedName>
</protein>
<feature type="region of interest" description="Disordered" evidence="4">
    <location>
        <begin position="1"/>
        <end position="33"/>
    </location>
</feature>
<evidence type="ECO:0000313" key="7">
    <source>
        <dbReference type="Proteomes" id="UP000433493"/>
    </source>
</evidence>
<dbReference type="PANTHER" id="PTHR30349">
    <property type="entry name" value="PHAGE INTEGRASE-RELATED"/>
    <property type="match status" value="1"/>
</dbReference>
<dbReference type="GO" id="GO:0003677">
    <property type="term" value="F:DNA binding"/>
    <property type="evidence" value="ECO:0007669"/>
    <property type="project" value="UniProtKB-KW"/>
</dbReference>
<dbReference type="InterPro" id="IPR058717">
    <property type="entry name" value="Phage_L5_Integrase_N"/>
</dbReference>
<evidence type="ECO:0000259" key="5">
    <source>
        <dbReference type="PROSITE" id="PS51898"/>
    </source>
</evidence>
<dbReference type="Pfam" id="PF00589">
    <property type="entry name" value="Phage_integrase"/>
    <property type="match status" value="1"/>
</dbReference>
<dbReference type="Proteomes" id="UP000433493">
    <property type="component" value="Unassembled WGS sequence"/>
</dbReference>
<dbReference type="RefSeq" id="WP_158052219.1">
    <property type="nucleotide sequence ID" value="NZ_WBKB01000004.1"/>
</dbReference>
<dbReference type="GO" id="GO:0006310">
    <property type="term" value="P:DNA recombination"/>
    <property type="evidence" value="ECO:0007669"/>
    <property type="project" value="UniProtKB-KW"/>
</dbReference>
<organism evidence="6 7">
    <name type="scientific">Gulosibacter chungangensis</name>
    <dbReference type="NCBI Taxonomy" id="979746"/>
    <lineage>
        <taxon>Bacteria</taxon>
        <taxon>Bacillati</taxon>
        <taxon>Actinomycetota</taxon>
        <taxon>Actinomycetes</taxon>
        <taxon>Micrococcales</taxon>
        <taxon>Microbacteriaceae</taxon>
        <taxon>Gulosibacter</taxon>
    </lineage>
</organism>
<feature type="domain" description="Tyr recombinase" evidence="5">
    <location>
        <begin position="211"/>
        <end position="403"/>
    </location>
</feature>
<dbReference type="CDD" id="cd01189">
    <property type="entry name" value="INT_ICEBs1_C_like"/>
    <property type="match status" value="1"/>
</dbReference>
<keyword evidence="7" id="KW-1185">Reference proteome</keyword>
<gene>
    <name evidence="6" type="ORF">F8O05_08005</name>
</gene>
<dbReference type="PANTHER" id="PTHR30349:SF64">
    <property type="entry name" value="PROPHAGE INTEGRASE INTD-RELATED"/>
    <property type="match status" value="1"/>
</dbReference>
<dbReference type="PROSITE" id="PS51898">
    <property type="entry name" value="TYR_RECOMBINASE"/>
    <property type="match status" value="1"/>
</dbReference>
<dbReference type="InterPro" id="IPR011010">
    <property type="entry name" value="DNA_brk_join_enz"/>
</dbReference>
<dbReference type="InterPro" id="IPR050090">
    <property type="entry name" value="Tyrosine_recombinase_XerCD"/>
</dbReference>
<keyword evidence="2" id="KW-0238">DNA-binding</keyword>
<dbReference type="AlphaFoldDB" id="A0A7J5BBP0"/>
<evidence type="ECO:0000256" key="4">
    <source>
        <dbReference type="SAM" id="MobiDB-lite"/>
    </source>
</evidence>
<dbReference type="GO" id="GO:0015074">
    <property type="term" value="P:DNA integration"/>
    <property type="evidence" value="ECO:0007669"/>
    <property type="project" value="InterPro"/>
</dbReference>
<dbReference type="Pfam" id="PF26003">
    <property type="entry name" value="Integrase_N_phage"/>
    <property type="match status" value="1"/>
</dbReference>
<evidence type="ECO:0000313" key="6">
    <source>
        <dbReference type="EMBL" id="KAB1643170.1"/>
    </source>
</evidence>
<dbReference type="OrthoDB" id="1822491at2"/>
<comment type="similarity">
    <text evidence="1">Belongs to the 'phage' integrase family.</text>
</comment>
<proteinExistence type="inferred from homology"/>
<dbReference type="InterPro" id="IPR002104">
    <property type="entry name" value="Integrase_catalytic"/>
</dbReference>
<dbReference type="Gene3D" id="1.10.443.10">
    <property type="entry name" value="Intergrase catalytic core"/>
    <property type="match status" value="1"/>
</dbReference>
<dbReference type="SUPFAM" id="SSF56349">
    <property type="entry name" value="DNA breaking-rejoining enzymes"/>
    <property type="match status" value="1"/>
</dbReference>
<dbReference type="InterPro" id="IPR010998">
    <property type="entry name" value="Integrase_recombinase_N"/>
</dbReference>
<name>A0A7J5BBP0_9MICO</name>
<reference evidence="6 7" key="1">
    <citation type="submission" date="2019-09" db="EMBL/GenBank/DDBJ databases">
        <title>Phylogeny of genus Pseudoclavibacter and closely related genus.</title>
        <authorList>
            <person name="Li Y."/>
        </authorList>
    </citation>
    <scope>NUCLEOTIDE SEQUENCE [LARGE SCALE GENOMIC DNA]</scope>
    <source>
        <strain evidence="6 7">KCTC 13959</strain>
    </source>
</reference>
<keyword evidence="3" id="KW-0233">DNA recombination</keyword>
<dbReference type="EMBL" id="WBKB01000004">
    <property type="protein sequence ID" value="KAB1643170.1"/>
    <property type="molecule type" value="Genomic_DNA"/>
</dbReference>
<accession>A0A7J5BBP0</accession>
<evidence type="ECO:0000256" key="2">
    <source>
        <dbReference type="ARBA" id="ARBA00023125"/>
    </source>
</evidence>